<evidence type="ECO:0000259" key="4">
    <source>
        <dbReference type="Pfam" id="PF00535"/>
    </source>
</evidence>
<dbReference type="Pfam" id="PF00535">
    <property type="entry name" value="Glycos_transf_2"/>
    <property type="match status" value="1"/>
</dbReference>
<dbReference type="SUPFAM" id="SSF53448">
    <property type="entry name" value="Nucleotide-diphospho-sugar transferases"/>
    <property type="match status" value="1"/>
</dbReference>
<feature type="domain" description="Glycosyltransferase 2-like" evidence="4">
    <location>
        <begin position="5"/>
        <end position="130"/>
    </location>
</feature>
<keyword evidence="2" id="KW-0328">Glycosyltransferase</keyword>
<dbReference type="AlphaFoldDB" id="A0A368VML7"/>
<dbReference type="EMBL" id="QPJD01000015">
    <property type="protein sequence ID" value="RCW42724.1"/>
    <property type="molecule type" value="Genomic_DNA"/>
</dbReference>
<organism evidence="5 6">
    <name type="scientific">Paenibacillus prosopidis</name>
    <dbReference type="NCBI Taxonomy" id="630520"/>
    <lineage>
        <taxon>Bacteria</taxon>
        <taxon>Bacillati</taxon>
        <taxon>Bacillota</taxon>
        <taxon>Bacilli</taxon>
        <taxon>Bacillales</taxon>
        <taxon>Paenibacillaceae</taxon>
        <taxon>Paenibacillus</taxon>
    </lineage>
</organism>
<accession>A0A368VML7</accession>
<proteinExistence type="inferred from homology"/>
<gene>
    <name evidence="5" type="ORF">DFP97_115157</name>
</gene>
<dbReference type="RefSeq" id="WP_245976532.1">
    <property type="nucleotide sequence ID" value="NZ_QPJD01000015.1"/>
</dbReference>
<reference evidence="5 6" key="1">
    <citation type="submission" date="2018-07" db="EMBL/GenBank/DDBJ databases">
        <title>Genomic Encyclopedia of Type Strains, Phase III (KMG-III): the genomes of soil and plant-associated and newly described type strains.</title>
        <authorList>
            <person name="Whitman W."/>
        </authorList>
    </citation>
    <scope>NUCLEOTIDE SEQUENCE [LARGE SCALE GENOMIC DNA]</scope>
    <source>
        <strain evidence="5 6">CECT 7506</strain>
    </source>
</reference>
<sequence length="342" mass="39325">MSKVSVIIPVYNAEKYIVECIQSLLNQTLQACEFIFVNDGSVDKSKSIIEDYQLHDGRIKLINQENQGVSAARNAGLQAALGEYVGFVDADDYIEKDMYETLYHAAIERNCDVVISNLESELEGSKVITTYPFRTNETLDRAYILQHIMPYLLKADDLNTAVNKIYRVNVLTMNKIAFPEKVALGEDGMFNMIFFGHAATMTYINYTGYHYREVSGSATRNIKDKDYFSKAIEVYITAPPQIYNEIIPANNVNRLKSIRLIKSMISYIYIYFKPSNDMSFKKRYRYVKQMITNKHVREALPIYWAEMNNSIGRYEKFILSMVKARSALGLMFAVAYSRLRNA</sequence>
<dbReference type="PANTHER" id="PTHR22916">
    <property type="entry name" value="GLYCOSYLTRANSFERASE"/>
    <property type="match status" value="1"/>
</dbReference>
<dbReference type="Proteomes" id="UP000252415">
    <property type="component" value="Unassembled WGS sequence"/>
</dbReference>
<comment type="similarity">
    <text evidence="1">Belongs to the glycosyltransferase 2 family.</text>
</comment>
<dbReference type="PANTHER" id="PTHR22916:SF51">
    <property type="entry name" value="GLYCOSYLTRANSFERASE EPSH-RELATED"/>
    <property type="match status" value="1"/>
</dbReference>
<dbReference type="InterPro" id="IPR001173">
    <property type="entry name" value="Glyco_trans_2-like"/>
</dbReference>
<evidence type="ECO:0000256" key="1">
    <source>
        <dbReference type="ARBA" id="ARBA00006739"/>
    </source>
</evidence>
<evidence type="ECO:0000313" key="6">
    <source>
        <dbReference type="Proteomes" id="UP000252415"/>
    </source>
</evidence>
<dbReference type="CDD" id="cd00761">
    <property type="entry name" value="Glyco_tranf_GTA_type"/>
    <property type="match status" value="1"/>
</dbReference>
<evidence type="ECO:0000256" key="3">
    <source>
        <dbReference type="ARBA" id="ARBA00022679"/>
    </source>
</evidence>
<dbReference type="PROSITE" id="PS51257">
    <property type="entry name" value="PROKAR_LIPOPROTEIN"/>
    <property type="match status" value="1"/>
</dbReference>
<evidence type="ECO:0000256" key="2">
    <source>
        <dbReference type="ARBA" id="ARBA00022676"/>
    </source>
</evidence>
<comment type="caution">
    <text evidence="5">The sequence shown here is derived from an EMBL/GenBank/DDBJ whole genome shotgun (WGS) entry which is preliminary data.</text>
</comment>
<dbReference type="GO" id="GO:0016757">
    <property type="term" value="F:glycosyltransferase activity"/>
    <property type="evidence" value="ECO:0007669"/>
    <property type="project" value="UniProtKB-KW"/>
</dbReference>
<dbReference type="Gene3D" id="3.90.550.10">
    <property type="entry name" value="Spore Coat Polysaccharide Biosynthesis Protein SpsA, Chain A"/>
    <property type="match status" value="1"/>
</dbReference>
<keyword evidence="3 5" id="KW-0808">Transferase</keyword>
<evidence type="ECO:0000313" key="5">
    <source>
        <dbReference type="EMBL" id="RCW42724.1"/>
    </source>
</evidence>
<dbReference type="InterPro" id="IPR029044">
    <property type="entry name" value="Nucleotide-diphossugar_trans"/>
</dbReference>
<name>A0A368VML7_9BACL</name>
<protein>
    <submittedName>
        <fullName evidence="5">Glycosyltransferase involved in cell wall biosynthesis</fullName>
    </submittedName>
</protein>
<keyword evidence="6" id="KW-1185">Reference proteome</keyword>